<comment type="caution">
    <text evidence="1">The sequence shown here is derived from an EMBL/GenBank/DDBJ whole genome shotgun (WGS) entry which is preliminary data.</text>
</comment>
<reference evidence="1 2" key="1">
    <citation type="submission" date="2023-01" db="EMBL/GenBank/DDBJ databases">
        <title>Analysis of 21 Apiospora genomes using comparative genomics revels a genus with tremendous synthesis potential of carbohydrate active enzymes and secondary metabolites.</title>
        <authorList>
            <person name="Sorensen T."/>
        </authorList>
    </citation>
    <scope>NUCLEOTIDE SEQUENCE [LARGE SCALE GENOMIC DNA]</scope>
    <source>
        <strain evidence="1 2">CBS 20057</strain>
    </source>
</reference>
<dbReference type="EMBL" id="JAQQWI010000015">
    <property type="protein sequence ID" value="KAK8012998.1"/>
    <property type="molecule type" value="Genomic_DNA"/>
</dbReference>
<organism evidence="1 2">
    <name type="scientific">Apiospora marii</name>
    <dbReference type="NCBI Taxonomy" id="335849"/>
    <lineage>
        <taxon>Eukaryota</taxon>
        <taxon>Fungi</taxon>
        <taxon>Dikarya</taxon>
        <taxon>Ascomycota</taxon>
        <taxon>Pezizomycotina</taxon>
        <taxon>Sordariomycetes</taxon>
        <taxon>Xylariomycetidae</taxon>
        <taxon>Amphisphaeriales</taxon>
        <taxon>Apiosporaceae</taxon>
        <taxon>Apiospora</taxon>
    </lineage>
</organism>
<name>A0ABR1RIQ1_9PEZI</name>
<gene>
    <name evidence="1" type="ORF">PG991_010373</name>
</gene>
<keyword evidence="2" id="KW-1185">Reference proteome</keyword>
<evidence type="ECO:0000313" key="2">
    <source>
        <dbReference type="Proteomes" id="UP001396898"/>
    </source>
</evidence>
<accession>A0ABR1RIQ1</accession>
<protein>
    <submittedName>
        <fullName evidence="1">Uncharacterized protein</fullName>
    </submittedName>
</protein>
<proteinExistence type="predicted"/>
<dbReference type="Proteomes" id="UP001396898">
    <property type="component" value="Unassembled WGS sequence"/>
</dbReference>
<sequence length="105" mass="11953">MPSSMALYTLMELCPSIYKSDTILGTSPAYGSVRYPPNPFAGENCFTRKRDEAAHPLGKYLRDLEPPMASACPEPPSGDLRRLAEERRRRLEFRSVMLELPEYIE</sequence>
<evidence type="ECO:0000313" key="1">
    <source>
        <dbReference type="EMBL" id="KAK8012998.1"/>
    </source>
</evidence>